<evidence type="ECO:0000313" key="4">
    <source>
        <dbReference type="EMBL" id="KAL3802006.1"/>
    </source>
</evidence>
<evidence type="ECO:0000256" key="2">
    <source>
        <dbReference type="ARBA" id="ARBA00022737"/>
    </source>
</evidence>
<name>A0ABD3QPT6_9STRA</name>
<dbReference type="InterPro" id="IPR011047">
    <property type="entry name" value="Quinoprotein_ADH-like_sf"/>
</dbReference>
<dbReference type="PANTHER" id="PTHR18763">
    <property type="entry name" value="WD-REPEAT PROTEIN 18"/>
    <property type="match status" value="1"/>
</dbReference>
<comment type="caution">
    <text evidence="4">The sequence shown here is derived from an EMBL/GenBank/DDBJ whole genome shotgun (WGS) entry which is preliminary data.</text>
</comment>
<dbReference type="InterPro" id="IPR015943">
    <property type="entry name" value="WD40/YVTN_repeat-like_dom_sf"/>
</dbReference>
<dbReference type="AlphaFoldDB" id="A0ABD3QPT6"/>
<organism evidence="4 5">
    <name type="scientific">Cyclotella cryptica</name>
    <dbReference type="NCBI Taxonomy" id="29204"/>
    <lineage>
        <taxon>Eukaryota</taxon>
        <taxon>Sar</taxon>
        <taxon>Stramenopiles</taxon>
        <taxon>Ochrophyta</taxon>
        <taxon>Bacillariophyta</taxon>
        <taxon>Coscinodiscophyceae</taxon>
        <taxon>Thalassiosirophycidae</taxon>
        <taxon>Stephanodiscales</taxon>
        <taxon>Stephanodiscaceae</taxon>
        <taxon>Cyclotella</taxon>
    </lineage>
</organism>
<dbReference type="InterPro" id="IPR001680">
    <property type="entry name" value="WD40_rpt"/>
</dbReference>
<evidence type="ECO:0000256" key="3">
    <source>
        <dbReference type="PROSITE-ProRule" id="PRU00221"/>
    </source>
</evidence>
<evidence type="ECO:0000256" key="1">
    <source>
        <dbReference type="ARBA" id="ARBA00022574"/>
    </source>
</evidence>
<keyword evidence="1 3" id="KW-0853">WD repeat</keyword>
<dbReference type="SUPFAM" id="SSF50998">
    <property type="entry name" value="Quinoprotein alcohol dehydrogenase-like"/>
    <property type="match status" value="1"/>
</dbReference>
<protein>
    <submittedName>
        <fullName evidence="4">Uncharacterized protein</fullName>
    </submittedName>
</protein>
<accession>A0ABD3QPT6</accession>
<dbReference type="PANTHER" id="PTHR18763:SF0">
    <property type="entry name" value="WD REPEAT-CONTAINING PROTEIN 18"/>
    <property type="match status" value="1"/>
</dbReference>
<sequence>MVVSRTADPSLCNLVGAFPPRDMDSCFFHVGCVKARAVARMCLSSGLHCVSSDSVDSTVYCGGDDGKVYCVDMDAYAIHERLDGGGTPVCVDRTGTIGVGADLEILLGKNVMLQQDWRKMAGDQSKVERHVKAVLFLAFLDPSNLASTLTSSETAHFLASESEDGTVRIWDLHTRSCVRVLRLWAPSSEGISLQNASVTTLPTVTGFIAVPKSSLMHSSGTHAMGLGHPLHVASIFKPLKRFVWGSSFVQEKANSETTTQSEDC</sequence>
<proteinExistence type="predicted"/>
<dbReference type="EMBL" id="JABMIG020000023">
    <property type="protein sequence ID" value="KAL3802006.1"/>
    <property type="molecule type" value="Genomic_DNA"/>
</dbReference>
<feature type="repeat" description="WD" evidence="3">
    <location>
        <begin position="139"/>
        <end position="180"/>
    </location>
</feature>
<reference evidence="4 5" key="1">
    <citation type="journal article" date="2020" name="G3 (Bethesda)">
        <title>Improved Reference Genome for Cyclotella cryptica CCMP332, a Model for Cell Wall Morphogenesis, Salinity Adaptation, and Lipid Production in Diatoms (Bacillariophyta).</title>
        <authorList>
            <person name="Roberts W.R."/>
            <person name="Downey K.M."/>
            <person name="Ruck E.C."/>
            <person name="Traller J.C."/>
            <person name="Alverson A.J."/>
        </authorList>
    </citation>
    <scope>NUCLEOTIDE SEQUENCE [LARGE SCALE GENOMIC DNA]</scope>
    <source>
        <strain evidence="4 5">CCMP332</strain>
    </source>
</reference>
<dbReference type="Gene3D" id="2.130.10.10">
    <property type="entry name" value="YVTN repeat-like/Quinoprotein amine dehydrogenase"/>
    <property type="match status" value="1"/>
</dbReference>
<evidence type="ECO:0000313" key="5">
    <source>
        <dbReference type="Proteomes" id="UP001516023"/>
    </source>
</evidence>
<keyword evidence="5" id="KW-1185">Reference proteome</keyword>
<dbReference type="InterPro" id="IPR045227">
    <property type="entry name" value="WDR18/Ipi3/RID3"/>
</dbReference>
<dbReference type="Proteomes" id="UP001516023">
    <property type="component" value="Unassembled WGS sequence"/>
</dbReference>
<keyword evidence="2" id="KW-0677">Repeat</keyword>
<dbReference type="PROSITE" id="PS50082">
    <property type="entry name" value="WD_REPEATS_2"/>
    <property type="match status" value="1"/>
</dbReference>
<gene>
    <name evidence="4" type="ORF">HJC23_010350</name>
</gene>